<proteinExistence type="inferred from homology"/>
<dbReference type="RefSeq" id="WP_021842662.1">
    <property type="nucleotide sequence ID" value="NZ_CACRUX010000046.1"/>
</dbReference>
<dbReference type="EMBL" id="CACRUX010000046">
    <property type="protein sequence ID" value="VYU06558.1"/>
    <property type="molecule type" value="Genomic_DNA"/>
</dbReference>
<organism evidence="7">
    <name type="scientific">Veillonella ratti</name>
    <dbReference type="NCBI Taxonomy" id="103892"/>
    <lineage>
        <taxon>Bacteria</taxon>
        <taxon>Bacillati</taxon>
        <taxon>Bacillota</taxon>
        <taxon>Negativicutes</taxon>
        <taxon>Veillonellales</taxon>
        <taxon>Veillonellaceae</taxon>
        <taxon>Veillonella</taxon>
    </lineage>
</organism>
<keyword evidence="5 6" id="KW-0472">Membrane</keyword>
<reference evidence="7" key="1">
    <citation type="submission" date="2019-11" db="EMBL/GenBank/DDBJ databases">
        <authorList>
            <person name="Feng L."/>
        </authorList>
    </citation>
    <scope>NUCLEOTIDE SEQUENCE</scope>
    <source>
        <strain evidence="7">VrattiLFYP33</strain>
    </source>
</reference>
<feature type="transmembrane region" description="Helical" evidence="6">
    <location>
        <begin position="163"/>
        <end position="182"/>
    </location>
</feature>
<evidence type="ECO:0000256" key="1">
    <source>
        <dbReference type="ARBA" id="ARBA00004141"/>
    </source>
</evidence>
<evidence type="ECO:0000256" key="5">
    <source>
        <dbReference type="ARBA" id="ARBA00023136"/>
    </source>
</evidence>
<comment type="similarity">
    <text evidence="2">Belongs to the TerC family.</text>
</comment>
<comment type="subcellular location">
    <subcellularLocation>
        <location evidence="1">Membrane</location>
        <topology evidence="1">Multi-pass membrane protein</topology>
    </subcellularLocation>
</comment>
<dbReference type="InterPro" id="IPR022301">
    <property type="entry name" value="Integral_membrane_YjbE"/>
</dbReference>
<feature type="transmembrane region" description="Helical" evidence="6">
    <location>
        <begin position="103"/>
        <end position="121"/>
    </location>
</feature>
<dbReference type="InterPro" id="IPR005496">
    <property type="entry name" value="Integral_membrane_TerC"/>
</dbReference>
<gene>
    <name evidence="7" type="ORF">VRLFYP33_01158</name>
</gene>
<protein>
    <submittedName>
        <fullName evidence="7">Integral membrane protein TerC family protein</fullName>
    </submittedName>
</protein>
<sequence length="227" mass="24718">MEFLELATWIMIGKIIVVDVLLAGDNAVVIGMAVSKLEDKYREKAIMWGTFGAIAMRLIFATILVEALEYIPGLHFVGGLVLLWIAFHLLVGDDEAENIESKDSLRGAIITIIVADAMMSIDNVIGVVGAAKGHLELVIVGMLITVPLLIYGSRLLARIINKYPIILWAGGSLLAWVAAEMVTAEPLLQPYITGYERLIEIAGVILVVAAALIWKRRRKATAPDEEA</sequence>
<evidence type="ECO:0000313" key="7">
    <source>
        <dbReference type="EMBL" id="VYU06558.1"/>
    </source>
</evidence>
<dbReference type="Pfam" id="PF03741">
    <property type="entry name" value="TerC"/>
    <property type="match status" value="1"/>
</dbReference>
<accession>A0A6N3BV54</accession>
<evidence type="ECO:0000256" key="6">
    <source>
        <dbReference type="SAM" id="Phobius"/>
    </source>
</evidence>
<keyword evidence="4 6" id="KW-1133">Transmembrane helix</keyword>
<keyword evidence="3 6" id="KW-0812">Transmembrane</keyword>
<feature type="transmembrane region" description="Helical" evidence="6">
    <location>
        <begin position="133"/>
        <end position="151"/>
    </location>
</feature>
<dbReference type="NCBIfam" id="TIGR03717">
    <property type="entry name" value="R_switched_YjbE"/>
    <property type="match status" value="1"/>
</dbReference>
<feature type="transmembrane region" description="Helical" evidence="6">
    <location>
        <begin position="70"/>
        <end position="91"/>
    </location>
</feature>
<evidence type="ECO:0000256" key="4">
    <source>
        <dbReference type="ARBA" id="ARBA00022989"/>
    </source>
</evidence>
<feature type="transmembrane region" description="Helical" evidence="6">
    <location>
        <begin position="194"/>
        <end position="214"/>
    </location>
</feature>
<dbReference type="GO" id="GO:0016020">
    <property type="term" value="C:membrane"/>
    <property type="evidence" value="ECO:0007669"/>
    <property type="project" value="UniProtKB-SubCell"/>
</dbReference>
<dbReference type="AlphaFoldDB" id="A0A6N3BV54"/>
<dbReference type="PANTHER" id="PTHR30238:SF4">
    <property type="entry name" value="SLL1022 PROTEIN"/>
    <property type="match status" value="1"/>
</dbReference>
<evidence type="ECO:0000256" key="3">
    <source>
        <dbReference type="ARBA" id="ARBA00022692"/>
    </source>
</evidence>
<feature type="transmembrane region" description="Helical" evidence="6">
    <location>
        <begin position="45"/>
        <end position="64"/>
    </location>
</feature>
<evidence type="ECO:0000256" key="2">
    <source>
        <dbReference type="ARBA" id="ARBA00007511"/>
    </source>
</evidence>
<dbReference type="PANTHER" id="PTHR30238">
    <property type="entry name" value="MEMBRANE BOUND PREDICTED REDOX MODULATOR"/>
    <property type="match status" value="1"/>
</dbReference>
<feature type="transmembrane region" description="Helical" evidence="6">
    <location>
        <begin position="6"/>
        <end position="33"/>
    </location>
</feature>
<name>A0A6N3BV54_9FIRM</name>